<protein>
    <submittedName>
        <fullName evidence="3">Uncharacterized protein, isoform B</fullName>
    </submittedName>
</protein>
<dbReference type="GO" id="GO:0048487">
    <property type="term" value="F:beta-tubulin binding"/>
    <property type="evidence" value="ECO:0007669"/>
    <property type="project" value="TreeGrafter"/>
</dbReference>
<proteinExistence type="predicted"/>
<dbReference type="GO" id="GO:0008017">
    <property type="term" value="F:microtubule binding"/>
    <property type="evidence" value="ECO:0007669"/>
    <property type="project" value="TreeGrafter"/>
</dbReference>
<feature type="region of interest" description="Disordered" evidence="1">
    <location>
        <begin position="577"/>
        <end position="636"/>
    </location>
</feature>
<evidence type="ECO:0000313" key="3">
    <source>
        <dbReference type="EMBL" id="KRF83943.1"/>
    </source>
</evidence>
<accession>A0A0Q9WPJ6</accession>
<name>A0A0Q9WPJ6_DROVI</name>
<feature type="compositionally biased region" description="Polar residues" evidence="1">
    <location>
        <begin position="597"/>
        <end position="620"/>
    </location>
</feature>
<dbReference type="Pfam" id="PF12366">
    <property type="entry name" value="Casc1_C"/>
    <property type="match status" value="1"/>
</dbReference>
<reference evidence="3 4" key="1">
    <citation type="journal article" date="2007" name="Nature">
        <title>Evolution of genes and genomes on the Drosophila phylogeny.</title>
        <authorList>
            <consortium name="Drosophila 12 Genomes Consortium"/>
            <person name="Clark A.G."/>
            <person name="Eisen M.B."/>
            <person name="Smith D.R."/>
            <person name="Bergman C.M."/>
            <person name="Oliver B."/>
            <person name="Markow T.A."/>
            <person name="Kaufman T.C."/>
            <person name="Kellis M."/>
            <person name="Gelbart W."/>
            <person name="Iyer V.N."/>
            <person name="Pollard D.A."/>
            <person name="Sackton T.B."/>
            <person name="Larracuente A.M."/>
            <person name="Singh N.D."/>
            <person name="Abad J.P."/>
            <person name="Abt D.N."/>
            <person name="Adryan B."/>
            <person name="Aguade M."/>
            <person name="Akashi H."/>
            <person name="Anderson W.W."/>
            <person name="Aquadro C.F."/>
            <person name="Ardell D.H."/>
            <person name="Arguello R."/>
            <person name="Artieri C.G."/>
            <person name="Barbash D.A."/>
            <person name="Barker D."/>
            <person name="Barsanti P."/>
            <person name="Batterham P."/>
            <person name="Batzoglou S."/>
            <person name="Begun D."/>
            <person name="Bhutkar A."/>
            <person name="Blanco E."/>
            <person name="Bosak S.A."/>
            <person name="Bradley R.K."/>
            <person name="Brand A.D."/>
            <person name="Brent M.R."/>
            <person name="Brooks A.N."/>
            <person name="Brown R.H."/>
            <person name="Butlin R.K."/>
            <person name="Caggese C."/>
            <person name="Calvi B.R."/>
            <person name="Bernardo de Carvalho A."/>
            <person name="Caspi A."/>
            <person name="Castrezana S."/>
            <person name="Celniker S.E."/>
            <person name="Chang J.L."/>
            <person name="Chapple C."/>
            <person name="Chatterji S."/>
            <person name="Chinwalla A."/>
            <person name="Civetta A."/>
            <person name="Clifton S.W."/>
            <person name="Comeron J.M."/>
            <person name="Costello J.C."/>
            <person name="Coyne J.A."/>
            <person name="Daub J."/>
            <person name="David R.G."/>
            <person name="Delcher A.L."/>
            <person name="Delehaunty K."/>
            <person name="Do C.B."/>
            <person name="Ebling H."/>
            <person name="Edwards K."/>
            <person name="Eickbush T."/>
            <person name="Evans J.D."/>
            <person name="Filipski A."/>
            <person name="Findeiss S."/>
            <person name="Freyhult E."/>
            <person name="Fulton L."/>
            <person name="Fulton R."/>
            <person name="Garcia A.C."/>
            <person name="Gardiner A."/>
            <person name="Garfield D.A."/>
            <person name="Garvin B.E."/>
            <person name="Gibson G."/>
            <person name="Gilbert D."/>
            <person name="Gnerre S."/>
            <person name="Godfrey J."/>
            <person name="Good R."/>
            <person name="Gotea V."/>
            <person name="Gravely B."/>
            <person name="Greenberg A.J."/>
            <person name="Griffiths-Jones S."/>
            <person name="Gross S."/>
            <person name="Guigo R."/>
            <person name="Gustafson E.A."/>
            <person name="Haerty W."/>
            <person name="Hahn M.W."/>
            <person name="Halligan D.L."/>
            <person name="Halpern A.L."/>
            <person name="Halter G.M."/>
            <person name="Han M.V."/>
            <person name="Heger A."/>
            <person name="Hillier L."/>
            <person name="Hinrichs A.S."/>
            <person name="Holmes I."/>
            <person name="Hoskins R.A."/>
            <person name="Hubisz M.J."/>
            <person name="Hultmark D."/>
            <person name="Huntley M.A."/>
            <person name="Jaffe D.B."/>
            <person name="Jagadeeshan S."/>
            <person name="Jeck W.R."/>
            <person name="Johnson J."/>
            <person name="Jones C.D."/>
            <person name="Jordan W.C."/>
            <person name="Karpen G.H."/>
            <person name="Kataoka E."/>
            <person name="Keightley P.D."/>
            <person name="Kheradpour P."/>
            <person name="Kirkness E.F."/>
            <person name="Koerich L.B."/>
            <person name="Kristiansen K."/>
            <person name="Kudrna D."/>
            <person name="Kulathinal R.J."/>
            <person name="Kumar S."/>
            <person name="Kwok R."/>
            <person name="Lander E."/>
            <person name="Langley C.H."/>
            <person name="Lapoint R."/>
            <person name="Lazzaro B.P."/>
            <person name="Lee S.J."/>
            <person name="Levesque L."/>
            <person name="Li R."/>
            <person name="Lin C.F."/>
            <person name="Lin M.F."/>
            <person name="Lindblad-Toh K."/>
            <person name="Llopart A."/>
            <person name="Long M."/>
            <person name="Low L."/>
            <person name="Lozovsky E."/>
            <person name="Lu J."/>
            <person name="Luo M."/>
            <person name="Machado C.A."/>
            <person name="Makalowski W."/>
            <person name="Marzo M."/>
            <person name="Matsuda M."/>
            <person name="Matzkin L."/>
            <person name="McAllister B."/>
            <person name="McBride C.S."/>
            <person name="McKernan B."/>
            <person name="McKernan K."/>
            <person name="Mendez-Lago M."/>
            <person name="Minx P."/>
            <person name="Mollenhauer M.U."/>
            <person name="Montooth K."/>
            <person name="Mount S.M."/>
            <person name="Mu X."/>
            <person name="Myers E."/>
            <person name="Negre B."/>
            <person name="Newfeld S."/>
            <person name="Nielsen R."/>
            <person name="Noor M.A."/>
            <person name="O'Grady P."/>
            <person name="Pachter L."/>
            <person name="Papaceit M."/>
            <person name="Parisi M.J."/>
            <person name="Parisi M."/>
            <person name="Parts L."/>
            <person name="Pedersen J.S."/>
            <person name="Pesole G."/>
            <person name="Phillippy A.M."/>
            <person name="Ponting C.P."/>
            <person name="Pop M."/>
            <person name="Porcelli D."/>
            <person name="Powell J.R."/>
            <person name="Prohaska S."/>
            <person name="Pruitt K."/>
            <person name="Puig M."/>
            <person name="Quesneville H."/>
            <person name="Ram K.R."/>
            <person name="Rand D."/>
            <person name="Rasmussen M.D."/>
            <person name="Reed L.K."/>
            <person name="Reenan R."/>
            <person name="Reily A."/>
            <person name="Remington K.A."/>
            <person name="Rieger T.T."/>
            <person name="Ritchie M.G."/>
            <person name="Robin C."/>
            <person name="Rogers Y.H."/>
            <person name="Rohde C."/>
            <person name="Rozas J."/>
            <person name="Rubenfield M.J."/>
            <person name="Ruiz A."/>
            <person name="Russo S."/>
            <person name="Salzberg S.L."/>
            <person name="Sanchez-Gracia A."/>
            <person name="Saranga D.J."/>
            <person name="Sato H."/>
            <person name="Schaeffer S.W."/>
            <person name="Schatz M.C."/>
            <person name="Schlenke T."/>
            <person name="Schwartz R."/>
            <person name="Segarra C."/>
            <person name="Singh R.S."/>
            <person name="Sirot L."/>
            <person name="Sirota M."/>
            <person name="Sisneros N.B."/>
            <person name="Smith C.D."/>
            <person name="Smith T.F."/>
            <person name="Spieth J."/>
            <person name="Stage D.E."/>
            <person name="Stark A."/>
            <person name="Stephan W."/>
            <person name="Strausberg R.L."/>
            <person name="Strempel S."/>
            <person name="Sturgill D."/>
            <person name="Sutton G."/>
            <person name="Sutton G.G."/>
            <person name="Tao W."/>
            <person name="Teichmann S."/>
            <person name="Tobari Y.N."/>
            <person name="Tomimura Y."/>
            <person name="Tsolas J.M."/>
            <person name="Valente V.L."/>
            <person name="Venter E."/>
            <person name="Venter J.C."/>
            <person name="Vicario S."/>
            <person name="Vieira F.G."/>
            <person name="Vilella A.J."/>
            <person name="Villasante A."/>
            <person name="Walenz B."/>
            <person name="Wang J."/>
            <person name="Wasserman M."/>
            <person name="Watts T."/>
            <person name="Wilson D."/>
            <person name="Wilson R.K."/>
            <person name="Wing R.A."/>
            <person name="Wolfner M.F."/>
            <person name="Wong A."/>
            <person name="Wong G.K."/>
            <person name="Wu C.I."/>
            <person name="Wu G."/>
            <person name="Yamamoto D."/>
            <person name="Yang H.P."/>
            <person name="Yang S.P."/>
            <person name="Yorke J.A."/>
            <person name="Yoshida K."/>
            <person name="Zdobnov E."/>
            <person name="Zhang P."/>
            <person name="Zhang Y."/>
            <person name="Zimin A.V."/>
            <person name="Baldwin J."/>
            <person name="Abdouelleil A."/>
            <person name="Abdulkadir J."/>
            <person name="Abebe A."/>
            <person name="Abera B."/>
            <person name="Abreu J."/>
            <person name="Acer S.C."/>
            <person name="Aftuck L."/>
            <person name="Alexander A."/>
            <person name="An P."/>
            <person name="Anderson E."/>
            <person name="Anderson S."/>
            <person name="Arachi H."/>
            <person name="Azer M."/>
            <person name="Bachantsang P."/>
            <person name="Barry A."/>
            <person name="Bayul T."/>
            <person name="Berlin A."/>
            <person name="Bessette D."/>
            <person name="Bloom T."/>
            <person name="Blye J."/>
            <person name="Boguslavskiy L."/>
            <person name="Bonnet C."/>
            <person name="Boukhgalter B."/>
            <person name="Bourzgui I."/>
            <person name="Brown A."/>
            <person name="Cahill P."/>
            <person name="Channer S."/>
            <person name="Cheshatsang Y."/>
            <person name="Chuda L."/>
            <person name="Citroen M."/>
            <person name="Collymore A."/>
            <person name="Cooke P."/>
            <person name="Costello M."/>
            <person name="D'Aco K."/>
            <person name="Daza R."/>
            <person name="De Haan G."/>
            <person name="DeGray S."/>
            <person name="DeMaso C."/>
            <person name="Dhargay N."/>
            <person name="Dooley K."/>
            <person name="Dooley E."/>
            <person name="Doricent M."/>
            <person name="Dorje P."/>
            <person name="Dorjee K."/>
            <person name="Dupes A."/>
            <person name="Elong R."/>
            <person name="Falk J."/>
            <person name="Farina A."/>
            <person name="Faro S."/>
            <person name="Ferguson D."/>
            <person name="Fisher S."/>
            <person name="Foley C.D."/>
            <person name="Franke A."/>
            <person name="Friedrich D."/>
            <person name="Gadbois L."/>
            <person name="Gearin G."/>
            <person name="Gearin C.R."/>
            <person name="Giannoukos G."/>
            <person name="Goode T."/>
            <person name="Graham J."/>
            <person name="Grandbois E."/>
            <person name="Grewal S."/>
            <person name="Gyaltsen K."/>
            <person name="Hafez N."/>
            <person name="Hagos B."/>
            <person name="Hall J."/>
            <person name="Henson C."/>
            <person name="Hollinger A."/>
            <person name="Honan T."/>
            <person name="Huard M.D."/>
            <person name="Hughes L."/>
            <person name="Hurhula B."/>
            <person name="Husby M.E."/>
            <person name="Kamat A."/>
            <person name="Kanga B."/>
            <person name="Kashin S."/>
            <person name="Khazanovich D."/>
            <person name="Kisner P."/>
            <person name="Lance K."/>
            <person name="Lara M."/>
            <person name="Lee W."/>
            <person name="Lennon N."/>
            <person name="Letendre F."/>
            <person name="LeVine R."/>
            <person name="Lipovsky A."/>
            <person name="Liu X."/>
            <person name="Liu J."/>
            <person name="Liu S."/>
            <person name="Lokyitsang T."/>
            <person name="Lokyitsang Y."/>
            <person name="Lubonja R."/>
            <person name="Lui A."/>
            <person name="MacDonald P."/>
            <person name="Magnisalis V."/>
            <person name="Maru K."/>
            <person name="Matthews C."/>
            <person name="McCusker W."/>
            <person name="McDonough S."/>
            <person name="Mehta T."/>
            <person name="Meldrim J."/>
            <person name="Meneus L."/>
            <person name="Mihai O."/>
            <person name="Mihalev A."/>
            <person name="Mihova T."/>
            <person name="Mittelman R."/>
            <person name="Mlenga V."/>
            <person name="Montmayeur A."/>
            <person name="Mulrain L."/>
            <person name="Navidi A."/>
            <person name="Naylor J."/>
            <person name="Negash T."/>
            <person name="Nguyen T."/>
            <person name="Nguyen N."/>
            <person name="Nicol R."/>
            <person name="Norbu C."/>
            <person name="Norbu N."/>
            <person name="Novod N."/>
            <person name="O'Neill B."/>
            <person name="Osman S."/>
            <person name="Markiewicz E."/>
            <person name="Oyono O.L."/>
            <person name="Patti C."/>
            <person name="Phunkhang P."/>
            <person name="Pierre F."/>
            <person name="Priest M."/>
            <person name="Raghuraman S."/>
            <person name="Rege F."/>
            <person name="Reyes R."/>
            <person name="Rise C."/>
            <person name="Rogov P."/>
            <person name="Ross K."/>
            <person name="Ryan E."/>
            <person name="Settipalli S."/>
            <person name="Shea T."/>
            <person name="Sherpa N."/>
            <person name="Shi L."/>
            <person name="Shih D."/>
            <person name="Sparrow T."/>
            <person name="Spaulding J."/>
            <person name="Stalker J."/>
            <person name="Stange-Thomann N."/>
            <person name="Stavropoulos S."/>
            <person name="Stone C."/>
            <person name="Strader C."/>
            <person name="Tesfaye S."/>
            <person name="Thomson T."/>
            <person name="Thoulutsang Y."/>
            <person name="Thoulutsang D."/>
            <person name="Topham K."/>
            <person name="Topping I."/>
            <person name="Tsamla T."/>
            <person name="Vassiliev H."/>
            <person name="Vo A."/>
            <person name="Wangchuk T."/>
            <person name="Wangdi T."/>
            <person name="Weiand M."/>
            <person name="Wilkinson J."/>
            <person name="Wilson A."/>
            <person name="Yadav S."/>
            <person name="Young G."/>
            <person name="Yu Q."/>
            <person name="Zembek L."/>
            <person name="Zhong D."/>
            <person name="Zimmer A."/>
            <person name="Zwirko Z."/>
            <person name="Jaffe D.B."/>
            <person name="Alvarez P."/>
            <person name="Brockman W."/>
            <person name="Butler J."/>
            <person name="Chin C."/>
            <person name="Gnerre S."/>
            <person name="Grabherr M."/>
            <person name="Kleber M."/>
            <person name="Mauceli E."/>
            <person name="MacCallum I."/>
        </authorList>
    </citation>
    <scope>NUCLEOTIDE SEQUENCE [LARGE SCALE GENOMIC DNA]</scope>
    <source>
        <strain evidence="4">Tucson 15010-1051.87</strain>
    </source>
</reference>
<dbReference type="PANTHER" id="PTHR20929">
    <property type="entry name" value="LUNG ADENOMA SUSCEPTIBILITY 1-RELATED"/>
    <property type="match status" value="1"/>
</dbReference>
<dbReference type="InterPro" id="IPR022110">
    <property type="entry name" value="CASC1_C"/>
</dbReference>
<dbReference type="EMBL" id="CH940647">
    <property type="protein sequence ID" value="KRF83943.1"/>
    <property type="molecule type" value="Genomic_DNA"/>
</dbReference>
<keyword evidence="4" id="KW-1185">Reference proteome</keyword>
<dbReference type="AlphaFoldDB" id="A0A0Q9WPJ6"/>
<evidence type="ECO:0000313" key="4">
    <source>
        <dbReference type="Proteomes" id="UP000008792"/>
    </source>
</evidence>
<feature type="domain" description="CASC1 C-terminal" evidence="2">
    <location>
        <begin position="644"/>
        <end position="865"/>
    </location>
</feature>
<evidence type="ECO:0000256" key="1">
    <source>
        <dbReference type="SAM" id="MobiDB-lite"/>
    </source>
</evidence>
<evidence type="ECO:0000259" key="2">
    <source>
        <dbReference type="Pfam" id="PF12366"/>
    </source>
</evidence>
<dbReference type="Proteomes" id="UP000008792">
    <property type="component" value="Unassembled WGS sequence"/>
</dbReference>
<dbReference type="PANTHER" id="PTHR20929:SF11">
    <property type="entry name" value="DYNEIN AXONEMAL INTERMEDIATE CHAIN 7"/>
    <property type="match status" value="1"/>
</dbReference>
<dbReference type="OrthoDB" id="7737418at2759"/>
<sequence>MRPKWSVWILAVKWRSWISDNALVATWSHACPNYTIDLWALRDVPVRFEQMLAPLMVAEMSASGVSVQMPLSVLHDCLTLRCIHTKFDNYSQYAKSFDPCLPDGNVDVNAGIVDIEECLANEWYMQLDIQTEMLLSLLEKREAYDEALRIIAEKTEKSNKEKKNNEGNGTKIVIPKAPKEALQVPPSMLPDAYSTFLEREQQQYMDMLDEIYNPANLKLALDEINLRQYIMMGGLYSLMFIRRPMNTHYQKLNIILHEDGRVLHIMDDIVANLHRDDDSRPGSRTSRLSERRSKLRLNMDDNQRRTFMLEDDELPYFFVIIHMPRELCLWGEPIACQYLCTIEEQVSEVSLTDDRKESVIKKKKSKISSARHTELNWNESLQFTQIPRRETSINVFRPTLISLLRVSRKLMPGENVLPLRNFHLVQQLDHLKVRQLERYCVPRIISSFKFPLEVREELEQRPKTRNMLIRRRSVEVEDNFVVGDLDFDYEVQQAAERVYPVFHDIEHVKYDEEDIQQPFEKKSIYGLIDTFESISHRYIARHRDITNQSDFIMKKLPSKKTVVPSPDRQTVLPKFKSSIRVGSRHSSLRGSHSPLPTSGSQMSGYRNSSRLNLNDGATDTQDTRTPEAPTPLEEEVNAEKPKVKVIRWSTRHIMSSQFDRQARTMHIKTDRLGIFGLAYKRYEHFPFRDWSMQPNEENNEEIILSVDTFHARVILYITAQGIRGYVTDITKNYVAHPVKYLDIPNPISDIRELRRRFYEKSINIFAENDACFYIDNGYFSVKHVATEDHTYDAMALHCKLMKFYRSSWNRLASRRNILMGMKNAKDNSDYTEVTMRITPDSVSFVEVSELCSDNLDVIRLDFKNTWRNMSNYTDLHQAISSMNPHATDVRNKDPLLLFQVKRMLNELHIMSFS</sequence>
<dbReference type="InterPro" id="IPR023247">
    <property type="entry name" value="IC97/Dnai7-like"/>
</dbReference>
<organism evidence="3 4">
    <name type="scientific">Drosophila virilis</name>
    <name type="common">Fruit fly</name>
    <dbReference type="NCBI Taxonomy" id="7244"/>
    <lineage>
        <taxon>Eukaryota</taxon>
        <taxon>Metazoa</taxon>
        <taxon>Ecdysozoa</taxon>
        <taxon>Arthropoda</taxon>
        <taxon>Hexapoda</taxon>
        <taxon>Insecta</taxon>
        <taxon>Pterygota</taxon>
        <taxon>Neoptera</taxon>
        <taxon>Endopterygota</taxon>
        <taxon>Diptera</taxon>
        <taxon>Brachycera</taxon>
        <taxon>Muscomorpha</taxon>
        <taxon>Ephydroidea</taxon>
        <taxon>Drosophilidae</taxon>
        <taxon>Drosophila</taxon>
    </lineage>
</organism>
<feature type="region of interest" description="Disordered" evidence="1">
    <location>
        <begin position="276"/>
        <end position="295"/>
    </location>
</feature>
<gene>
    <name evidence="3" type="primary">Dvir\GJ12585</name>
    <name evidence="3" type="ORF">Dvir_GJ12585</name>
</gene>